<evidence type="ECO:0000256" key="3">
    <source>
        <dbReference type="ARBA" id="ARBA00022801"/>
    </source>
</evidence>
<dbReference type="AlphaFoldDB" id="A0A7W7SXY5"/>
<evidence type="ECO:0000256" key="2">
    <source>
        <dbReference type="ARBA" id="ARBA00022670"/>
    </source>
</evidence>
<evidence type="ECO:0000313" key="9">
    <source>
        <dbReference type="EMBL" id="MBB4962918.1"/>
    </source>
</evidence>
<evidence type="ECO:0000256" key="6">
    <source>
        <dbReference type="RuleBase" id="RU003355"/>
    </source>
</evidence>
<dbReference type="PANTHER" id="PTHR43806">
    <property type="entry name" value="PEPTIDASE S8"/>
    <property type="match status" value="1"/>
</dbReference>
<keyword evidence="7" id="KW-0732">Signal</keyword>
<dbReference type="PROSITE" id="PS51892">
    <property type="entry name" value="SUBTILASE"/>
    <property type="match status" value="1"/>
</dbReference>
<dbReference type="InterPro" id="IPR023827">
    <property type="entry name" value="Peptidase_S8_Asp-AS"/>
</dbReference>
<dbReference type="InterPro" id="IPR023828">
    <property type="entry name" value="Peptidase_S8_Ser-AS"/>
</dbReference>
<evidence type="ECO:0000259" key="8">
    <source>
        <dbReference type="PROSITE" id="PS51829"/>
    </source>
</evidence>
<dbReference type="SUPFAM" id="SSF54897">
    <property type="entry name" value="Protease propeptides/inhibitors"/>
    <property type="match status" value="1"/>
</dbReference>
<accession>A0A7W7SXY5</accession>
<dbReference type="Pfam" id="PF01483">
    <property type="entry name" value="P_proprotein"/>
    <property type="match status" value="1"/>
</dbReference>
<dbReference type="Gene3D" id="3.30.70.80">
    <property type="entry name" value="Peptidase S8 propeptide/proteinase inhibitor I9"/>
    <property type="match status" value="1"/>
</dbReference>
<feature type="active site" description="Charge relay system" evidence="5">
    <location>
        <position position="129"/>
    </location>
</feature>
<evidence type="ECO:0000256" key="5">
    <source>
        <dbReference type="PROSITE-ProRule" id="PRU01240"/>
    </source>
</evidence>
<dbReference type="InterPro" id="IPR015500">
    <property type="entry name" value="Peptidase_S8_subtilisin-rel"/>
</dbReference>
<dbReference type="InterPro" id="IPR008979">
    <property type="entry name" value="Galactose-bd-like_sf"/>
</dbReference>
<dbReference type="Pfam" id="PF05922">
    <property type="entry name" value="Inhibitor_I9"/>
    <property type="match status" value="1"/>
</dbReference>
<feature type="signal peptide" evidence="7">
    <location>
        <begin position="1"/>
        <end position="21"/>
    </location>
</feature>
<dbReference type="Gene3D" id="2.60.120.260">
    <property type="entry name" value="Galactose-binding domain-like"/>
    <property type="match status" value="1"/>
</dbReference>
<dbReference type="InterPro" id="IPR036852">
    <property type="entry name" value="Peptidase_S8/S53_dom_sf"/>
</dbReference>
<keyword evidence="3 5" id="KW-0378">Hydrolase</keyword>
<proteinExistence type="inferred from homology"/>
<evidence type="ECO:0000256" key="7">
    <source>
        <dbReference type="SAM" id="SignalP"/>
    </source>
</evidence>
<comment type="similarity">
    <text evidence="1 5 6">Belongs to the peptidase S8 family.</text>
</comment>
<dbReference type="EMBL" id="JACHJS010000001">
    <property type="protein sequence ID" value="MBB4962918.1"/>
    <property type="molecule type" value="Genomic_DNA"/>
</dbReference>
<evidence type="ECO:0000256" key="4">
    <source>
        <dbReference type="ARBA" id="ARBA00022825"/>
    </source>
</evidence>
<dbReference type="InterPro" id="IPR002884">
    <property type="entry name" value="P_dom"/>
</dbReference>
<dbReference type="CDD" id="cd04077">
    <property type="entry name" value="Peptidases_S8_PCSK9_ProteinaseK_like"/>
    <property type="match status" value="1"/>
</dbReference>
<dbReference type="FunFam" id="3.40.50.200:FF:000014">
    <property type="entry name" value="Proteinase K"/>
    <property type="match status" value="1"/>
</dbReference>
<feature type="chain" id="PRO_5030753548" evidence="7">
    <location>
        <begin position="22"/>
        <end position="491"/>
    </location>
</feature>
<dbReference type="PROSITE" id="PS00136">
    <property type="entry name" value="SUBTILASE_ASP"/>
    <property type="match status" value="1"/>
</dbReference>
<organism evidence="9 10">
    <name type="scientific">Saccharothrix violaceirubra</name>
    <dbReference type="NCBI Taxonomy" id="413306"/>
    <lineage>
        <taxon>Bacteria</taxon>
        <taxon>Bacillati</taxon>
        <taxon>Actinomycetota</taxon>
        <taxon>Actinomycetes</taxon>
        <taxon>Pseudonocardiales</taxon>
        <taxon>Pseudonocardiaceae</taxon>
        <taxon>Saccharothrix</taxon>
    </lineage>
</organism>
<feature type="active site" description="Charge relay system" evidence="5">
    <location>
        <position position="162"/>
    </location>
</feature>
<gene>
    <name evidence="9" type="ORF">F4559_000277</name>
</gene>
<keyword evidence="10" id="KW-1185">Reference proteome</keyword>
<evidence type="ECO:0000313" key="10">
    <source>
        <dbReference type="Proteomes" id="UP000542674"/>
    </source>
</evidence>
<dbReference type="Proteomes" id="UP000542674">
    <property type="component" value="Unassembled WGS sequence"/>
</dbReference>
<sequence>MKNALWTTAALALAIASPVQADPTDDYVVVLTDDADPDAITRKHEAKPDHTYTHALKGFSAHLSQDQARKLAQDPEVAYIRQDVVLTKQDTQSPVPSWGLDRIDQPAPPLDGSYTYPNGGEGVTAYVIDTGIQVDHADFGGRAAHGYDMVDDDNDATDCDGHGTHVAGTLGGKEYGVAKKVHLVAVRVLDCEGEGTLAGVMAGIDWVTGNAVKPAVANMSLGGRADETLDRAVRASIASGITYGVAAGNDNGSDACTRSPARTQEAITVGATTKDDTRASYSNVGTCLDVFAPGSAITSAWIGGSNTEAHVLNGTSMATPHVVGAAALYLSGDPTARPQEVRDALVAASSPNRVADAGTGSPNRLLRVTAAPDPDPSGCQPVADTTAHPIPDPGTATGTITTTCTGKASPRTTIRVRIRHPYRGDLSITLVTPSGTTRLLKAPAGTDARDDVDDLYRVDVSTENATGTWRLRVVDHVAQDAGTLESWTLDP</sequence>
<dbReference type="SUPFAM" id="SSF52743">
    <property type="entry name" value="Subtilisin-like"/>
    <property type="match status" value="1"/>
</dbReference>
<dbReference type="GO" id="GO:0004252">
    <property type="term" value="F:serine-type endopeptidase activity"/>
    <property type="evidence" value="ECO:0007669"/>
    <property type="project" value="UniProtKB-UniRule"/>
</dbReference>
<reference evidence="9 10" key="1">
    <citation type="submission" date="2020-08" db="EMBL/GenBank/DDBJ databases">
        <title>Sequencing the genomes of 1000 actinobacteria strains.</title>
        <authorList>
            <person name="Klenk H.-P."/>
        </authorList>
    </citation>
    <scope>NUCLEOTIDE SEQUENCE [LARGE SCALE GENOMIC DNA]</scope>
    <source>
        <strain evidence="9 10">DSM 45084</strain>
    </source>
</reference>
<protein>
    <submittedName>
        <fullName evidence="9">Subtilisin family serine protease</fullName>
    </submittedName>
</protein>
<dbReference type="InterPro" id="IPR050131">
    <property type="entry name" value="Peptidase_S8_subtilisin-like"/>
</dbReference>
<dbReference type="InterPro" id="IPR034193">
    <property type="entry name" value="PCSK9_ProteinaseK-like"/>
</dbReference>
<keyword evidence="4 5" id="KW-0720">Serine protease</keyword>
<comment type="caution">
    <text evidence="9">The sequence shown here is derived from an EMBL/GenBank/DDBJ whole genome shotgun (WGS) entry which is preliminary data.</text>
</comment>
<dbReference type="PROSITE" id="PS00137">
    <property type="entry name" value="SUBTILASE_HIS"/>
    <property type="match status" value="1"/>
</dbReference>
<feature type="domain" description="P/Homo B" evidence="8">
    <location>
        <begin position="370"/>
        <end position="491"/>
    </location>
</feature>
<dbReference type="InterPro" id="IPR010259">
    <property type="entry name" value="S8pro/Inhibitor_I9"/>
</dbReference>
<dbReference type="GO" id="GO:0005615">
    <property type="term" value="C:extracellular space"/>
    <property type="evidence" value="ECO:0007669"/>
    <property type="project" value="TreeGrafter"/>
</dbReference>
<feature type="active site" description="Charge relay system" evidence="5">
    <location>
        <position position="316"/>
    </location>
</feature>
<evidence type="ECO:0000256" key="1">
    <source>
        <dbReference type="ARBA" id="ARBA00011073"/>
    </source>
</evidence>
<dbReference type="InterPro" id="IPR037045">
    <property type="entry name" value="S8pro/Inhibitor_I9_sf"/>
</dbReference>
<dbReference type="InterPro" id="IPR022398">
    <property type="entry name" value="Peptidase_S8_His-AS"/>
</dbReference>
<dbReference type="PANTHER" id="PTHR43806:SF11">
    <property type="entry name" value="CEREVISIN-RELATED"/>
    <property type="match status" value="1"/>
</dbReference>
<dbReference type="Pfam" id="PF00082">
    <property type="entry name" value="Peptidase_S8"/>
    <property type="match status" value="1"/>
</dbReference>
<dbReference type="SUPFAM" id="SSF49785">
    <property type="entry name" value="Galactose-binding domain-like"/>
    <property type="match status" value="1"/>
</dbReference>
<dbReference type="Gene3D" id="3.40.50.200">
    <property type="entry name" value="Peptidase S8/S53 domain"/>
    <property type="match status" value="1"/>
</dbReference>
<dbReference type="PROSITE" id="PS00138">
    <property type="entry name" value="SUBTILASE_SER"/>
    <property type="match status" value="1"/>
</dbReference>
<dbReference type="InterPro" id="IPR000209">
    <property type="entry name" value="Peptidase_S8/S53_dom"/>
</dbReference>
<keyword evidence="2 5" id="KW-0645">Protease</keyword>
<dbReference type="RefSeq" id="WP_184665771.1">
    <property type="nucleotide sequence ID" value="NZ_BAABAI010000004.1"/>
</dbReference>
<dbReference type="PRINTS" id="PR00723">
    <property type="entry name" value="SUBTILISIN"/>
</dbReference>
<name>A0A7W7SXY5_9PSEU</name>
<dbReference type="GO" id="GO:0006508">
    <property type="term" value="P:proteolysis"/>
    <property type="evidence" value="ECO:0007669"/>
    <property type="project" value="UniProtKB-KW"/>
</dbReference>
<dbReference type="PROSITE" id="PS51829">
    <property type="entry name" value="P_HOMO_B"/>
    <property type="match status" value="1"/>
</dbReference>